<feature type="transmembrane region" description="Helical" evidence="5">
    <location>
        <begin position="194"/>
        <end position="211"/>
    </location>
</feature>
<comment type="subcellular location">
    <subcellularLocation>
        <location evidence="1">Membrane</location>
        <topology evidence="1">Multi-pass membrane protein</topology>
    </subcellularLocation>
</comment>
<organism evidence="7">
    <name type="scientific">freshwater metagenome</name>
    <dbReference type="NCBI Taxonomy" id="449393"/>
    <lineage>
        <taxon>unclassified sequences</taxon>
        <taxon>metagenomes</taxon>
        <taxon>ecological metagenomes</taxon>
    </lineage>
</organism>
<keyword evidence="2 5" id="KW-0812">Transmembrane</keyword>
<evidence type="ECO:0000259" key="6">
    <source>
        <dbReference type="Pfam" id="PF13515"/>
    </source>
</evidence>
<feature type="transmembrane region" description="Helical" evidence="5">
    <location>
        <begin position="127"/>
        <end position="148"/>
    </location>
</feature>
<feature type="domain" description="Integral membrane bound transporter" evidence="6">
    <location>
        <begin position="184"/>
        <end position="311"/>
    </location>
</feature>
<feature type="transmembrane region" description="Helical" evidence="5">
    <location>
        <begin position="12"/>
        <end position="29"/>
    </location>
</feature>
<feature type="transmembrane region" description="Helical" evidence="5">
    <location>
        <begin position="299"/>
        <end position="319"/>
    </location>
</feature>
<evidence type="ECO:0000256" key="3">
    <source>
        <dbReference type="ARBA" id="ARBA00022989"/>
    </source>
</evidence>
<evidence type="ECO:0000256" key="2">
    <source>
        <dbReference type="ARBA" id="ARBA00022692"/>
    </source>
</evidence>
<evidence type="ECO:0000256" key="5">
    <source>
        <dbReference type="SAM" id="Phobius"/>
    </source>
</evidence>
<dbReference type="GO" id="GO:0016020">
    <property type="term" value="C:membrane"/>
    <property type="evidence" value="ECO:0007669"/>
    <property type="project" value="UniProtKB-SubCell"/>
</dbReference>
<feature type="transmembrane region" description="Helical" evidence="5">
    <location>
        <begin position="245"/>
        <end position="261"/>
    </location>
</feature>
<feature type="transmembrane region" description="Helical" evidence="5">
    <location>
        <begin position="169"/>
        <end position="188"/>
    </location>
</feature>
<feature type="transmembrane region" description="Helical" evidence="5">
    <location>
        <begin position="57"/>
        <end position="73"/>
    </location>
</feature>
<evidence type="ECO:0000313" key="7">
    <source>
        <dbReference type="EMBL" id="CAB4957454.1"/>
    </source>
</evidence>
<dbReference type="AlphaFoldDB" id="A0A6J7KUZ8"/>
<keyword evidence="4 5" id="KW-0472">Membrane</keyword>
<dbReference type="Pfam" id="PF13515">
    <property type="entry name" value="FUSC_2"/>
    <property type="match status" value="1"/>
</dbReference>
<gene>
    <name evidence="7" type="ORF">UFOPK3772_01970</name>
</gene>
<dbReference type="InterPro" id="IPR049453">
    <property type="entry name" value="Memb_transporter_dom"/>
</dbReference>
<protein>
    <submittedName>
        <fullName evidence="7">Unannotated protein</fullName>
    </submittedName>
</protein>
<evidence type="ECO:0000256" key="4">
    <source>
        <dbReference type="ARBA" id="ARBA00023136"/>
    </source>
</evidence>
<dbReference type="EMBL" id="CAFBNE010000064">
    <property type="protein sequence ID" value="CAB4957454.1"/>
    <property type="molecule type" value="Genomic_DNA"/>
</dbReference>
<name>A0A6J7KUZ8_9ZZZZ</name>
<feature type="transmembrane region" description="Helical" evidence="5">
    <location>
        <begin position="223"/>
        <end position="239"/>
    </location>
</feature>
<sequence length="342" mass="34812">MIVSLKHAIPRVAIVLAIPAIPALAFTAFGWGNVSGVWMLGALTGIIATLSSSLRPATLSVVALSVAAALGVANAGNPWGAMLIMGTAAGLSGLMSARGLQSAVSMFPIGAAFMVAEPPMVLMNTSAAGNVIMVALLVACSGAWGMLVTGTVMRRIRFPVPDPTPPDQARVLAILLAIVVGGAAWFVADLDLGHGGAWLLMTIIVVVRPGIRTTFVMGAQRAIGTVIGFIIVIALSAFVNRPATMLAVGGILMGASLVMRLNPRRAYWQFMLVATPGIVLLVGADGAEGSLLDVAVSRLGYTLIGSALGLIAMGLLIPFTRRAAQGTTASQADAIHGSGLGS</sequence>
<evidence type="ECO:0000256" key="1">
    <source>
        <dbReference type="ARBA" id="ARBA00004141"/>
    </source>
</evidence>
<proteinExistence type="predicted"/>
<accession>A0A6J7KUZ8</accession>
<keyword evidence="3 5" id="KW-1133">Transmembrane helix</keyword>
<feature type="transmembrane region" description="Helical" evidence="5">
    <location>
        <begin position="104"/>
        <end position="121"/>
    </location>
</feature>
<feature type="transmembrane region" description="Helical" evidence="5">
    <location>
        <begin position="268"/>
        <end position="287"/>
    </location>
</feature>
<reference evidence="7" key="1">
    <citation type="submission" date="2020-05" db="EMBL/GenBank/DDBJ databases">
        <authorList>
            <person name="Chiriac C."/>
            <person name="Salcher M."/>
            <person name="Ghai R."/>
            <person name="Kavagutti S V."/>
        </authorList>
    </citation>
    <scope>NUCLEOTIDE SEQUENCE</scope>
</reference>